<reference evidence="1" key="1">
    <citation type="journal article" date="2019" name="bioRxiv">
        <title>The Genome of the Zebra Mussel, Dreissena polymorpha: A Resource for Invasive Species Research.</title>
        <authorList>
            <person name="McCartney M.A."/>
            <person name="Auch B."/>
            <person name="Kono T."/>
            <person name="Mallez S."/>
            <person name="Zhang Y."/>
            <person name="Obille A."/>
            <person name="Becker A."/>
            <person name="Abrahante J.E."/>
            <person name="Garbe J."/>
            <person name="Badalamenti J.P."/>
            <person name="Herman A."/>
            <person name="Mangelson H."/>
            <person name="Liachko I."/>
            <person name="Sullivan S."/>
            <person name="Sone E.D."/>
            <person name="Koren S."/>
            <person name="Silverstein K.A.T."/>
            <person name="Beckman K.B."/>
            <person name="Gohl D.M."/>
        </authorList>
    </citation>
    <scope>NUCLEOTIDE SEQUENCE</scope>
    <source>
        <strain evidence="1">Duluth1</strain>
        <tissue evidence="1">Whole animal</tissue>
    </source>
</reference>
<name>A0A9D4HKR1_DREPO</name>
<evidence type="ECO:0000313" key="1">
    <source>
        <dbReference type="EMBL" id="KAH3721144.1"/>
    </source>
</evidence>
<evidence type="ECO:0000313" key="2">
    <source>
        <dbReference type="Proteomes" id="UP000828390"/>
    </source>
</evidence>
<sequence>MFFNTPEPFLNFEDIIGTNLLTKFNEDPTINVAATHTILSNDNWVQIVTSRVFTRNTAPSLAAIFELSRGINGTNVLTKFHEDRTINVVSRVFTGQNVDNTRRTTDKRRSQKLTTSTLCSAGPFLSPFCPTGRVVGVWVWGPPR</sequence>
<accession>A0A9D4HKR1</accession>
<dbReference type="EMBL" id="JAIWYP010000013">
    <property type="protein sequence ID" value="KAH3721144.1"/>
    <property type="molecule type" value="Genomic_DNA"/>
</dbReference>
<keyword evidence="2" id="KW-1185">Reference proteome</keyword>
<gene>
    <name evidence="1" type="ORF">DPMN_064060</name>
</gene>
<protein>
    <submittedName>
        <fullName evidence="1">Uncharacterized protein</fullName>
    </submittedName>
</protein>
<comment type="caution">
    <text evidence="1">The sequence shown here is derived from an EMBL/GenBank/DDBJ whole genome shotgun (WGS) entry which is preliminary data.</text>
</comment>
<reference evidence="1" key="2">
    <citation type="submission" date="2020-11" db="EMBL/GenBank/DDBJ databases">
        <authorList>
            <person name="McCartney M.A."/>
            <person name="Auch B."/>
            <person name="Kono T."/>
            <person name="Mallez S."/>
            <person name="Becker A."/>
            <person name="Gohl D.M."/>
            <person name="Silverstein K.A.T."/>
            <person name="Koren S."/>
            <person name="Bechman K.B."/>
            <person name="Herman A."/>
            <person name="Abrahante J.E."/>
            <person name="Garbe J."/>
        </authorList>
    </citation>
    <scope>NUCLEOTIDE SEQUENCE</scope>
    <source>
        <strain evidence="1">Duluth1</strain>
        <tissue evidence="1">Whole animal</tissue>
    </source>
</reference>
<dbReference type="AlphaFoldDB" id="A0A9D4HKR1"/>
<organism evidence="1 2">
    <name type="scientific">Dreissena polymorpha</name>
    <name type="common">Zebra mussel</name>
    <name type="synonym">Mytilus polymorpha</name>
    <dbReference type="NCBI Taxonomy" id="45954"/>
    <lineage>
        <taxon>Eukaryota</taxon>
        <taxon>Metazoa</taxon>
        <taxon>Spiralia</taxon>
        <taxon>Lophotrochozoa</taxon>
        <taxon>Mollusca</taxon>
        <taxon>Bivalvia</taxon>
        <taxon>Autobranchia</taxon>
        <taxon>Heteroconchia</taxon>
        <taxon>Euheterodonta</taxon>
        <taxon>Imparidentia</taxon>
        <taxon>Neoheterodontei</taxon>
        <taxon>Myida</taxon>
        <taxon>Dreissenoidea</taxon>
        <taxon>Dreissenidae</taxon>
        <taxon>Dreissena</taxon>
    </lineage>
</organism>
<dbReference type="Proteomes" id="UP000828390">
    <property type="component" value="Unassembled WGS sequence"/>
</dbReference>
<proteinExistence type="predicted"/>